<protein>
    <recommendedName>
        <fullName evidence="1">Heterokaryon incompatibility domain-containing protein</fullName>
    </recommendedName>
</protein>
<feature type="domain" description="Heterokaryon incompatibility" evidence="1">
    <location>
        <begin position="206"/>
        <end position="358"/>
    </location>
</feature>
<accession>A0A9W4UBC8</accession>
<dbReference type="EMBL" id="CAOQHR010000004">
    <property type="protein sequence ID" value="CAI6332905.1"/>
    <property type="molecule type" value="Genomic_DNA"/>
</dbReference>
<keyword evidence="3" id="KW-1185">Reference proteome</keyword>
<comment type="caution">
    <text evidence="2">The sequence shown here is derived from an EMBL/GenBank/DDBJ whole genome shotgun (WGS) entry which is preliminary data.</text>
</comment>
<proteinExistence type="predicted"/>
<evidence type="ECO:0000259" key="1">
    <source>
        <dbReference type="Pfam" id="PF06985"/>
    </source>
</evidence>
<dbReference type="PANTHER" id="PTHR33112:SF12">
    <property type="entry name" value="HETEROKARYON INCOMPATIBILITY DOMAIN-CONTAINING PROTEIN"/>
    <property type="match status" value="1"/>
</dbReference>
<evidence type="ECO:0000313" key="3">
    <source>
        <dbReference type="Proteomes" id="UP001152607"/>
    </source>
</evidence>
<organism evidence="2 3">
    <name type="scientific">Periconia digitata</name>
    <dbReference type="NCBI Taxonomy" id="1303443"/>
    <lineage>
        <taxon>Eukaryota</taxon>
        <taxon>Fungi</taxon>
        <taxon>Dikarya</taxon>
        <taxon>Ascomycota</taxon>
        <taxon>Pezizomycotina</taxon>
        <taxon>Dothideomycetes</taxon>
        <taxon>Pleosporomycetidae</taxon>
        <taxon>Pleosporales</taxon>
        <taxon>Massarineae</taxon>
        <taxon>Periconiaceae</taxon>
        <taxon>Periconia</taxon>
    </lineage>
</organism>
<reference evidence="2" key="1">
    <citation type="submission" date="2023-01" db="EMBL/GenBank/DDBJ databases">
        <authorList>
            <person name="Van Ghelder C."/>
            <person name="Rancurel C."/>
        </authorList>
    </citation>
    <scope>NUCLEOTIDE SEQUENCE</scope>
    <source>
        <strain evidence="2">CNCM I-4278</strain>
    </source>
</reference>
<gene>
    <name evidence="2" type="ORF">PDIGIT_LOCUS5938</name>
</gene>
<dbReference type="AlphaFoldDB" id="A0A9W4UBC8"/>
<sequence>MRTTPQLCSTCESISVPSLLTTAREHDQAIPLGPLEQIIARKSTCQLCAAVAASFQAQQAWSRTDCNNVLRSLRARGHSTNVALWSYHVLKALDMSHPNLRLAVSTNIGDEPNIFSRRRRAGDLQLVEMVNLDGPARLEGLGRKISLLSDMELARRWVDECLEDHGELCGHTGESGRSRGIKRPKRLRVIDVKKRCLVSLPAQTEYVALSYCWPRKPGLTNTKASGIDFSQEGAVTLSNGLGKTIDDACYAVQDLGQRFIWVDALCITQDDYEQKTEQIGQMDLVYGCALLTIVAAPNHIDNASLDLGLPGYKSSQSSSLRPDLTFQVQSVVLAVPSPCLEDALYDTRWVTRGWTYQELHLSSRLLYFTSHQLYFQCACGIRAEDTCGEGLDRTAFRGQNEYDADLGDIFLHRDQYEDARTAIRAYDIFVASYLRRELSYGSDILNAFHGIEKVLTQSMGIKFYYGLPLKWLDHALLWQASGGDADKREGFPYFSWAGSEGTADSPYWLHPYQTGNLVDWYHVEDDKYVNHDNHNLSKRKFASNMPPRPSSPFSLWTVTQRASFRLSDEAADLVESDWMPDSNHHWILDDNHRKAGLILVSNAWKAQQAGAAMSSHDFIALSRARRARIQSVTTFDEAYFTQREWCLLNVMLVRWIKSGVAERVAVGTIHYEAWAQGQVQTIGVELV</sequence>
<dbReference type="Pfam" id="PF06985">
    <property type="entry name" value="HET"/>
    <property type="match status" value="1"/>
</dbReference>
<dbReference type="OrthoDB" id="5135333at2759"/>
<name>A0A9W4UBC8_9PLEO</name>
<dbReference type="PANTHER" id="PTHR33112">
    <property type="entry name" value="DOMAIN PROTEIN, PUTATIVE-RELATED"/>
    <property type="match status" value="1"/>
</dbReference>
<dbReference type="InterPro" id="IPR010730">
    <property type="entry name" value="HET"/>
</dbReference>
<evidence type="ECO:0000313" key="2">
    <source>
        <dbReference type="EMBL" id="CAI6332905.1"/>
    </source>
</evidence>
<dbReference type="Proteomes" id="UP001152607">
    <property type="component" value="Unassembled WGS sequence"/>
</dbReference>